<protein>
    <recommendedName>
        <fullName evidence="3">Biogenesis of lysosome-related organelles complex 1 subunit 7</fullName>
    </recommendedName>
</protein>
<keyword evidence="5" id="KW-0472">Membrane</keyword>
<dbReference type="GO" id="GO:0008333">
    <property type="term" value="P:endosome to lysosome transport"/>
    <property type="evidence" value="ECO:0007669"/>
    <property type="project" value="TreeGrafter"/>
</dbReference>
<dbReference type="InterPro" id="IPR028119">
    <property type="entry name" value="Snapin/Pallidin/Snn1"/>
</dbReference>
<dbReference type="EMBL" id="JAEACU010000012">
    <property type="protein sequence ID" value="KAH7513250.1"/>
    <property type="molecule type" value="Genomic_DNA"/>
</dbReference>
<comment type="similarity">
    <text evidence="1">Belongs to the SNAPIN family.</text>
</comment>
<reference evidence="6" key="1">
    <citation type="journal article" date="2021" name="Front. Plant Sci.">
        <title>Chromosome-Scale Genome Assembly for Chinese Sour Jujube and Insights Into Its Genome Evolution and Domestication Signature.</title>
        <authorList>
            <person name="Shen L.-Y."/>
            <person name="Luo H."/>
            <person name="Wang X.-L."/>
            <person name="Wang X.-M."/>
            <person name="Qiu X.-J."/>
            <person name="Liu H."/>
            <person name="Zhou S.-S."/>
            <person name="Jia K.-H."/>
            <person name="Nie S."/>
            <person name="Bao Y.-T."/>
            <person name="Zhang R.-G."/>
            <person name="Yun Q.-Z."/>
            <person name="Chai Y.-H."/>
            <person name="Lu J.-Y."/>
            <person name="Li Y."/>
            <person name="Zhao S.-W."/>
            <person name="Mao J.-F."/>
            <person name="Jia S.-G."/>
            <person name="Mao Y.-M."/>
        </authorList>
    </citation>
    <scope>NUCLEOTIDE SEQUENCE</scope>
    <source>
        <strain evidence="6">AT0</strain>
        <tissue evidence="6">Leaf</tissue>
    </source>
</reference>
<feature type="transmembrane region" description="Helical" evidence="5">
    <location>
        <begin position="145"/>
        <end position="164"/>
    </location>
</feature>
<proteinExistence type="inferred from homology"/>
<dbReference type="GO" id="GO:0099078">
    <property type="term" value="C:BORC complex"/>
    <property type="evidence" value="ECO:0007669"/>
    <property type="project" value="TreeGrafter"/>
</dbReference>
<comment type="caution">
    <text evidence="6">The sequence shown here is derived from an EMBL/GenBank/DDBJ whole genome shotgun (WGS) entry which is preliminary data.</text>
</comment>
<evidence type="ECO:0000256" key="3">
    <source>
        <dbReference type="ARBA" id="ARBA00033330"/>
    </source>
</evidence>
<keyword evidence="5" id="KW-0812">Transmembrane</keyword>
<evidence type="ECO:0000256" key="2">
    <source>
        <dbReference type="ARBA" id="ARBA00023054"/>
    </source>
</evidence>
<accession>A0A978UEQ7</accession>
<dbReference type="GO" id="GO:0000149">
    <property type="term" value="F:SNARE binding"/>
    <property type="evidence" value="ECO:0007669"/>
    <property type="project" value="TreeGrafter"/>
</dbReference>
<keyword evidence="5" id="KW-1133">Transmembrane helix</keyword>
<organism evidence="6 7">
    <name type="scientific">Ziziphus jujuba var. spinosa</name>
    <dbReference type="NCBI Taxonomy" id="714518"/>
    <lineage>
        <taxon>Eukaryota</taxon>
        <taxon>Viridiplantae</taxon>
        <taxon>Streptophyta</taxon>
        <taxon>Embryophyta</taxon>
        <taxon>Tracheophyta</taxon>
        <taxon>Spermatophyta</taxon>
        <taxon>Magnoliopsida</taxon>
        <taxon>eudicotyledons</taxon>
        <taxon>Gunneridae</taxon>
        <taxon>Pentapetalae</taxon>
        <taxon>rosids</taxon>
        <taxon>fabids</taxon>
        <taxon>Rosales</taxon>
        <taxon>Rhamnaceae</taxon>
        <taxon>Paliureae</taxon>
        <taxon>Ziziphus</taxon>
    </lineage>
</organism>
<dbReference type="GO" id="GO:0031083">
    <property type="term" value="C:BLOC-1 complex"/>
    <property type="evidence" value="ECO:0007669"/>
    <property type="project" value="InterPro"/>
</dbReference>
<dbReference type="PANTHER" id="PTHR31305:SF2">
    <property type="entry name" value="SNARE-ASSOCIATED PROTEIN SNAPIN"/>
    <property type="match status" value="1"/>
</dbReference>
<evidence type="ECO:0000313" key="6">
    <source>
        <dbReference type="EMBL" id="KAH7513250.1"/>
    </source>
</evidence>
<feature type="region of interest" description="Disordered" evidence="4">
    <location>
        <begin position="1"/>
        <end position="48"/>
    </location>
</feature>
<dbReference type="PANTHER" id="PTHR31305">
    <property type="entry name" value="SNARE-ASSOCIATED PROTEIN SNAPIN"/>
    <property type="match status" value="1"/>
</dbReference>
<dbReference type="GO" id="GO:0032418">
    <property type="term" value="P:lysosome localization"/>
    <property type="evidence" value="ECO:0007669"/>
    <property type="project" value="TreeGrafter"/>
</dbReference>
<evidence type="ECO:0000256" key="4">
    <source>
        <dbReference type="SAM" id="MobiDB-lite"/>
    </source>
</evidence>
<dbReference type="Pfam" id="PF14712">
    <property type="entry name" value="Snapin_Pallidin"/>
    <property type="match status" value="1"/>
</dbReference>
<dbReference type="Proteomes" id="UP000813462">
    <property type="component" value="Unassembled WGS sequence"/>
</dbReference>
<feature type="compositionally biased region" description="Basic and acidic residues" evidence="4">
    <location>
        <begin position="1"/>
        <end position="10"/>
    </location>
</feature>
<evidence type="ECO:0000313" key="7">
    <source>
        <dbReference type="Proteomes" id="UP000813462"/>
    </source>
</evidence>
<dbReference type="GO" id="GO:0006886">
    <property type="term" value="P:intracellular protein transport"/>
    <property type="evidence" value="ECO:0007669"/>
    <property type="project" value="InterPro"/>
</dbReference>
<dbReference type="InterPro" id="IPR017246">
    <property type="entry name" value="Snapin"/>
</dbReference>
<evidence type="ECO:0000256" key="1">
    <source>
        <dbReference type="ARBA" id="ARBA00006111"/>
    </source>
</evidence>
<gene>
    <name evidence="6" type="ORF">FEM48_Zijuj12G0177300</name>
</gene>
<keyword evidence="2" id="KW-0175">Coiled coil</keyword>
<name>A0A978UEQ7_ZIZJJ</name>
<dbReference type="GO" id="GO:0007040">
    <property type="term" value="P:lysosome organization"/>
    <property type="evidence" value="ECO:0007669"/>
    <property type="project" value="TreeGrafter"/>
</dbReference>
<evidence type="ECO:0000256" key="5">
    <source>
        <dbReference type="SAM" id="Phobius"/>
    </source>
</evidence>
<dbReference type="AlphaFoldDB" id="A0A978UEQ7"/>
<sequence>MESSHNHCESAEESSQSVTLNSEPNANPQSSESDTSTNNAPNFNGGSDALAKGLSSMLTTVIRDFDSKAQDTVGSQERLSFALDRLSRELDQLLEDAPLPFVMQHAARISVVRKRVSSLNSVLKSIQRRLDNMDRMLFASKLRDAVTMYGVFSGSIIVFIWYWFQISVLCLNPNI</sequence>
<feature type="compositionally biased region" description="Polar residues" evidence="4">
    <location>
        <begin position="13"/>
        <end position="45"/>
    </location>
</feature>